<evidence type="ECO:0000313" key="3">
    <source>
        <dbReference type="Proteomes" id="UP000005019"/>
    </source>
</evidence>
<keyword evidence="1" id="KW-0732">Signal</keyword>
<organism evidence="2 3">
    <name type="scientific">Methyloversatilis universalis (strain ATCC BAA-1314 / DSM 25237 / JCM 13912 / CCUG 52030 / FAM5)</name>
    <dbReference type="NCBI Taxonomy" id="1000565"/>
    <lineage>
        <taxon>Bacteria</taxon>
        <taxon>Pseudomonadati</taxon>
        <taxon>Pseudomonadota</taxon>
        <taxon>Betaproteobacteria</taxon>
        <taxon>Nitrosomonadales</taxon>
        <taxon>Sterolibacteriaceae</taxon>
        <taxon>Methyloversatilis</taxon>
    </lineage>
</organism>
<protein>
    <recommendedName>
        <fullName evidence="4">PEP-CTERM protein-sorting domain-containing protein</fullName>
    </recommendedName>
</protein>
<accession>F5RD56</accession>
<keyword evidence="3" id="KW-1185">Reference proteome</keyword>
<feature type="signal peptide" evidence="1">
    <location>
        <begin position="1"/>
        <end position="15"/>
    </location>
</feature>
<dbReference type="AlphaFoldDB" id="F5RD56"/>
<comment type="caution">
    <text evidence="2">The sequence shown here is derived from an EMBL/GenBank/DDBJ whole genome shotgun (WGS) entry which is preliminary data.</text>
</comment>
<proteinExistence type="predicted"/>
<sequence length="253" mass="26299">MALAAMLAVSGPAGAVSRLTFSGVVDSLSAGDAIPGIAVGDAVSGSLLFDPAVADGQPLNWMGYYPGAITGFSATLGSQHYTQYTAQAPNSEIDVINDEFVLGLYRDTLLFRVAVVEAATPDLPRFFQLTFGNSTAAPSSSLTGDDVPASWAAGSFALQRGFITELPPGASQGNNFVLNAVEVAPVPEPRMSLLMLAGLSMLWLGARLSERRRAEAPGKGARAYCGIAPMAAGLKGWPFTVNWPLLKAAFTVS</sequence>
<evidence type="ECO:0000313" key="2">
    <source>
        <dbReference type="EMBL" id="EGK71527.1"/>
    </source>
</evidence>
<reference evidence="2 3" key="1">
    <citation type="journal article" date="2011" name="J. Bacteriol.">
        <title>Genome sequence of Methyloversatilis universalis FAM5T, a methylotrophic representative of the order Rhodocyclales.</title>
        <authorList>
            <person name="Kittichotirat W."/>
            <person name="Good N.M."/>
            <person name="Hall R."/>
            <person name="Bringel F."/>
            <person name="Lajus A."/>
            <person name="Medigue C."/>
            <person name="Smalley N.E."/>
            <person name="Beck D."/>
            <person name="Bumgarner R."/>
            <person name="Vuilleumier S."/>
            <person name="Kalyuzhnaya M.G."/>
        </authorList>
    </citation>
    <scope>NUCLEOTIDE SEQUENCE [LARGE SCALE GENOMIC DNA]</scope>
    <source>
        <strain evidence="3">ATCC BAA-1314 / JCM 13912 / FAM5</strain>
    </source>
</reference>
<dbReference type="Proteomes" id="UP000005019">
    <property type="component" value="Unassembled WGS sequence"/>
</dbReference>
<gene>
    <name evidence="2" type="ORF">METUNv1_02216</name>
</gene>
<feature type="chain" id="PRO_5012994434" description="PEP-CTERM protein-sorting domain-containing protein" evidence="1">
    <location>
        <begin position="16"/>
        <end position="253"/>
    </location>
</feature>
<dbReference type="EMBL" id="AFHG01000050">
    <property type="protein sequence ID" value="EGK71527.1"/>
    <property type="molecule type" value="Genomic_DNA"/>
</dbReference>
<evidence type="ECO:0008006" key="4">
    <source>
        <dbReference type="Google" id="ProtNLM"/>
    </source>
</evidence>
<name>F5RD56_METUF</name>
<evidence type="ECO:0000256" key="1">
    <source>
        <dbReference type="SAM" id="SignalP"/>
    </source>
</evidence>